<evidence type="ECO:0000313" key="2">
    <source>
        <dbReference type="EMBL" id="TNN44535.1"/>
    </source>
</evidence>
<dbReference type="EMBL" id="SRLO01000897">
    <property type="protein sequence ID" value="TNN44535.1"/>
    <property type="molecule type" value="Genomic_DNA"/>
</dbReference>
<feature type="compositionally biased region" description="Acidic residues" evidence="1">
    <location>
        <begin position="86"/>
        <end position="97"/>
    </location>
</feature>
<feature type="region of interest" description="Disordered" evidence="1">
    <location>
        <begin position="63"/>
        <end position="123"/>
    </location>
</feature>
<feature type="compositionally biased region" description="Basic and acidic residues" evidence="1">
    <location>
        <begin position="1"/>
        <end position="32"/>
    </location>
</feature>
<organism evidence="2 3">
    <name type="scientific">Liparis tanakae</name>
    <name type="common">Tanaka's snailfish</name>
    <dbReference type="NCBI Taxonomy" id="230148"/>
    <lineage>
        <taxon>Eukaryota</taxon>
        <taxon>Metazoa</taxon>
        <taxon>Chordata</taxon>
        <taxon>Craniata</taxon>
        <taxon>Vertebrata</taxon>
        <taxon>Euteleostomi</taxon>
        <taxon>Actinopterygii</taxon>
        <taxon>Neopterygii</taxon>
        <taxon>Teleostei</taxon>
        <taxon>Neoteleostei</taxon>
        <taxon>Acanthomorphata</taxon>
        <taxon>Eupercaria</taxon>
        <taxon>Perciformes</taxon>
        <taxon>Cottioidei</taxon>
        <taxon>Cottales</taxon>
        <taxon>Liparidae</taxon>
        <taxon>Liparis</taxon>
    </lineage>
</organism>
<reference evidence="2 3" key="1">
    <citation type="submission" date="2019-03" db="EMBL/GenBank/DDBJ databases">
        <title>First draft genome of Liparis tanakae, snailfish: a comprehensive survey of snailfish specific genes.</title>
        <authorList>
            <person name="Kim W."/>
            <person name="Song I."/>
            <person name="Jeong J.-H."/>
            <person name="Kim D."/>
            <person name="Kim S."/>
            <person name="Ryu S."/>
            <person name="Song J.Y."/>
            <person name="Lee S.K."/>
        </authorList>
    </citation>
    <scope>NUCLEOTIDE SEQUENCE [LARGE SCALE GENOMIC DNA]</scope>
    <source>
        <tissue evidence="2">Muscle</tissue>
    </source>
</reference>
<feature type="region of interest" description="Disordered" evidence="1">
    <location>
        <begin position="1"/>
        <end position="37"/>
    </location>
</feature>
<sequence length="123" mass="14033">MDRETDRRRDGQRQTGEERDRETDRWRDGQRDRRVRGQLVQVVHPAHIQMPRLQHQVGERVAMLLPPPHQGVRAHGDVSTRGGMGGEEEEEEEEEDWGSGGGQHGSSSLPATEDLRPDLRPET</sequence>
<dbReference type="Proteomes" id="UP000314294">
    <property type="component" value="Unassembled WGS sequence"/>
</dbReference>
<proteinExistence type="predicted"/>
<evidence type="ECO:0000256" key="1">
    <source>
        <dbReference type="SAM" id="MobiDB-lite"/>
    </source>
</evidence>
<evidence type="ECO:0000313" key="3">
    <source>
        <dbReference type="Proteomes" id="UP000314294"/>
    </source>
</evidence>
<gene>
    <name evidence="2" type="ORF">EYF80_045258</name>
</gene>
<feature type="compositionally biased region" description="Basic and acidic residues" evidence="1">
    <location>
        <begin position="113"/>
        <end position="123"/>
    </location>
</feature>
<name>A0A4Z2FUK7_9TELE</name>
<dbReference type="AlphaFoldDB" id="A0A4Z2FUK7"/>
<protein>
    <submittedName>
        <fullName evidence="2">Uncharacterized protein</fullName>
    </submittedName>
</protein>
<comment type="caution">
    <text evidence="2">The sequence shown here is derived from an EMBL/GenBank/DDBJ whole genome shotgun (WGS) entry which is preliminary data.</text>
</comment>
<accession>A0A4Z2FUK7</accession>
<keyword evidence="3" id="KW-1185">Reference proteome</keyword>